<feature type="region of interest" description="Disordered" evidence="1">
    <location>
        <begin position="166"/>
        <end position="229"/>
    </location>
</feature>
<dbReference type="EMBL" id="CP046172">
    <property type="protein sequence ID" value="QIS16434.1"/>
    <property type="molecule type" value="Genomic_DNA"/>
</dbReference>
<organism evidence="3 4">
    <name type="scientific">Nocardia arthritidis</name>
    <dbReference type="NCBI Taxonomy" id="228602"/>
    <lineage>
        <taxon>Bacteria</taxon>
        <taxon>Bacillati</taxon>
        <taxon>Actinomycetota</taxon>
        <taxon>Actinomycetes</taxon>
        <taxon>Mycobacteriales</taxon>
        <taxon>Nocardiaceae</taxon>
        <taxon>Nocardia</taxon>
    </lineage>
</organism>
<keyword evidence="2" id="KW-0732">Signal</keyword>
<evidence type="ECO:0000313" key="4">
    <source>
        <dbReference type="Proteomes" id="UP000503540"/>
    </source>
</evidence>
<keyword evidence="4" id="KW-1185">Reference proteome</keyword>
<sequence>MNKKKIWTTAAAAGSATVLTALVACAQDRGTYDPAPKVRTVETSWAFDKADQRALAGWADAIFVGTVAEKSGTESRIPSLPESQFRVTVLETLKGELPESVTVNQQGGFLPERNELVLIEDDPLLSVGKSYLFATRHAPDKNWYTVSSRVGDVELTPMELQGVQSALRTGATEPEKIQKMRESITQEIPPGDKREPGSSATASVAPSSTPSTPATSGSTSTPSRTTGNR</sequence>
<protein>
    <recommendedName>
        <fullName evidence="5">Lipoprotein</fullName>
    </recommendedName>
</protein>
<dbReference type="AlphaFoldDB" id="A0A6G9YTA9"/>
<feature type="signal peptide" evidence="2">
    <location>
        <begin position="1"/>
        <end position="26"/>
    </location>
</feature>
<dbReference type="RefSeq" id="WP_167478521.1">
    <property type="nucleotide sequence ID" value="NZ_CP046172.1"/>
</dbReference>
<evidence type="ECO:0008006" key="5">
    <source>
        <dbReference type="Google" id="ProtNLM"/>
    </source>
</evidence>
<evidence type="ECO:0000256" key="2">
    <source>
        <dbReference type="SAM" id="SignalP"/>
    </source>
</evidence>
<proteinExistence type="predicted"/>
<accession>A0A6G9YTA9</accession>
<reference evidence="3 4" key="1">
    <citation type="journal article" date="2019" name="ACS Chem. Biol.">
        <title>Identification and Mobilization of a Cryptic Antibiotic Biosynthesis Gene Locus from a Human-Pathogenic Nocardia Isolate.</title>
        <authorList>
            <person name="Herisse M."/>
            <person name="Ishida K."/>
            <person name="Porter J.L."/>
            <person name="Howden B."/>
            <person name="Hertweck C."/>
            <person name="Stinear T.P."/>
            <person name="Pidot S.J."/>
        </authorList>
    </citation>
    <scope>NUCLEOTIDE SEQUENCE [LARGE SCALE GENOMIC DNA]</scope>
    <source>
        <strain evidence="3 4">AUSMDU00012717</strain>
    </source>
</reference>
<evidence type="ECO:0000256" key="1">
    <source>
        <dbReference type="SAM" id="MobiDB-lite"/>
    </source>
</evidence>
<feature type="compositionally biased region" description="Basic and acidic residues" evidence="1">
    <location>
        <begin position="173"/>
        <end position="196"/>
    </location>
</feature>
<feature type="compositionally biased region" description="Low complexity" evidence="1">
    <location>
        <begin position="197"/>
        <end position="229"/>
    </location>
</feature>
<gene>
    <name evidence="3" type="ORF">F5544_43135</name>
</gene>
<name>A0A6G9YTA9_9NOCA</name>
<dbReference type="PROSITE" id="PS51257">
    <property type="entry name" value="PROKAR_LIPOPROTEIN"/>
    <property type="match status" value="1"/>
</dbReference>
<evidence type="ECO:0000313" key="3">
    <source>
        <dbReference type="EMBL" id="QIS16434.1"/>
    </source>
</evidence>
<dbReference type="Proteomes" id="UP000503540">
    <property type="component" value="Chromosome"/>
</dbReference>
<feature type="chain" id="PRO_5026220793" description="Lipoprotein" evidence="2">
    <location>
        <begin position="27"/>
        <end position="229"/>
    </location>
</feature>
<dbReference type="KEGG" id="nah:F5544_43135"/>